<evidence type="ECO:0000313" key="4">
    <source>
        <dbReference type="EMBL" id="ADX97819.1"/>
    </source>
</evidence>
<evidence type="ECO:0000256" key="1">
    <source>
        <dbReference type="ARBA" id="ARBA00022747"/>
    </source>
</evidence>
<evidence type="ECO:0000256" key="2">
    <source>
        <dbReference type="ARBA" id="ARBA00023125"/>
    </source>
</evidence>
<protein>
    <submittedName>
        <fullName evidence="4">Uncharacterized protein</fullName>
    </submittedName>
</protein>
<dbReference type="REBASE" id="33774">
    <property type="entry name" value="S1.MsuILORF279P"/>
</dbReference>
<dbReference type="AlphaFoldDB" id="F0QQP9"/>
<keyword evidence="3" id="KW-0175">Coiled coil</keyword>
<dbReference type="GO" id="GO:0003677">
    <property type="term" value="F:DNA binding"/>
    <property type="evidence" value="ECO:0007669"/>
    <property type="project" value="UniProtKB-KW"/>
</dbReference>
<dbReference type="EMBL" id="CP002525">
    <property type="protein sequence ID" value="ADX97819.1"/>
    <property type="molecule type" value="Genomic_DNA"/>
</dbReference>
<keyword evidence="5" id="KW-1185">Reference proteome</keyword>
<organism evidence="4 5">
    <name type="scientific">Mycoplasma suis (strain Illinois)</name>
    <dbReference type="NCBI Taxonomy" id="768700"/>
    <lineage>
        <taxon>Bacteria</taxon>
        <taxon>Bacillati</taxon>
        <taxon>Mycoplasmatota</taxon>
        <taxon>Mollicutes</taxon>
        <taxon>Mycoplasmataceae</taxon>
        <taxon>Mycoplasma</taxon>
    </lineage>
</organism>
<dbReference type="SUPFAM" id="SSF116734">
    <property type="entry name" value="DNA methylase specificity domain"/>
    <property type="match status" value="1"/>
</dbReference>
<accession>F0QQP9</accession>
<dbReference type="GO" id="GO:0009307">
    <property type="term" value="P:DNA restriction-modification system"/>
    <property type="evidence" value="ECO:0007669"/>
    <property type="project" value="UniProtKB-KW"/>
</dbReference>
<dbReference type="Proteomes" id="UP000007484">
    <property type="component" value="Chromosome"/>
</dbReference>
<evidence type="ECO:0000256" key="3">
    <source>
        <dbReference type="SAM" id="Coils"/>
    </source>
</evidence>
<dbReference type="HOGENOM" id="CLU_122814_1_0_14"/>
<reference evidence="4 5" key="1">
    <citation type="journal article" date="2011" name="J. Bacteriol.">
        <title>Complete genome sequences of two hemotropic Mycoplasmas, Mycoplasma haemofelis strain Ohio2 and Mycoplasma suis strain Illinois.</title>
        <authorList>
            <person name="Messick J.B."/>
            <person name="Santos A.P."/>
            <person name="Guimaraes A.M."/>
        </authorList>
    </citation>
    <scope>NUCLEOTIDE SEQUENCE [LARGE SCALE GENOMIC DNA]</scope>
    <source>
        <strain evidence="4 5">Illinois</strain>
    </source>
</reference>
<dbReference type="KEGG" id="mss:MSU_0275"/>
<sequence length="87" mass="10347">MLFFSLQKKLIFWNSEITGTTLKHLKKGILQEHLVLLPDQKTLEKFNSICEDIQLKIEKLTKKIENSERIRDKLLDKLFSQKVKISY</sequence>
<dbReference type="Gene3D" id="3.90.220.20">
    <property type="entry name" value="DNA methylase specificity domains"/>
    <property type="match status" value="1"/>
</dbReference>
<keyword evidence="2" id="KW-0238">DNA-binding</keyword>
<dbReference type="RefSeq" id="WP_013609755.1">
    <property type="nucleotide sequence ID" value="NC_015155.1"/>
</dbReference>
<feature type="coiled-coil region" evidence="3">
    <location>
        <begin position="43"/>
        <end position="77"/>
    </location>
</feature>
<dbReference type="InterPro" id="IPR044946">
    <property type="entry name" value="Restrct_endonuc_typeI_TRD_sf"/>
</dbReference>
<dbReference type="STRING" id="768700.MSU_0275"/>
<evidence type="ECO:0000313" key="5">
    <source>
        <dbReference type="Proteomes" id="UP000007484"/>
    </source>
</evidence>
<keyword evidence="1" id="KW-0680">Restriction system</keyword>
<gene>
    <name evidence="4" type="ordered locus">MSU_0275</name>
</gene>
<dbReference type="Gene3D" id="1.10.287.1120">
    <property type="entry name" value="Bipartite methylase S protein"/>
    <property type="match status" value="1"/>
</dbReference>
<proteinExistence type="predicted"/>
<name>F0QQP9_MYCSL</name>